<dbReference type="EMBL" id="OZ034822">
    <property type="protein sequence ID" value="CAL1413130.1"/>
    <property type="molecule type" value="Genomic_DNA"/>
</dbReference>
<name>A0AAV2GQW0_9ROSI</name>
<evidence type="ECO:0000313" key="2">
    <source>
        <dbReference type="Proteomes" id="UP001497516"/>
    </source>
</evidence>
<accession>A0AAV2GQW0</accession>
<dbReference type="Proteomes" id="UP001497516">
    <property type="component" value="Chromosome 9"/>
</dbReference>
<keyword evidence="2" id="KW-1185">Reference proteome</keyword>
<protein>
    <submittedName>
        <fullName evidence="1">Uncharacterized protein</fullName>
    </submittedName>
</protein>
<reference evidence="1 2" key="1">
    <citation type="submission" date="2024-04" db="EMBL/GenBank/DDBJ databases">
        <authorList>
            <person name="Fracassetti M."/>
        </authorList>
    </citation>
    <scope>NUCLEOTIDE SEQUENCE [LARGE SCALE GENOMIC DNA]</scope>
</reference>
<gene>
    <name evidence="1" type="ORF">LTRI10_LOCUS52381</name>
</gene>
<organism evidence="1 2">
    <name type="scientific">Linum trigynum</name>
    <dbReference type="NCBI Taxonomy" id="586398"/>
    <lineage>
        <taxon>Eukaryota</taxon>
        <taxon>Viridiplantae</taxon>
        <taxon>Streptophyta</taxon>
        <taxon>Embryophyta</taxon>
        <taxon>Tracheophyta</taxon>
        <taxon>Spermatophyta</taxon>
        <taxon>Magnoliopsida</taxon>
        <taxon>eudicotyledons</taxon>
        <taxon>Gunneridae</taxon>
        <taxon>Pentapetalae</taxon>
        <taxon>rosids</taxon>
        <taxon>fabids</taxon>
        <taxon>Malpighiales</taxon>
        <taxon>Linaceae</taxon>
        <taxon>Linum</taxon>
    </lineage>
</organism>
<sequence length="91" mass="9587">MGLVRIQGEEDADGFWYHWWVTTHEIGVGFCITGRRRCDSVVGGDVEIGGGRAGDVRASGGGRGADVVVVLTLCNSVCSTGWPGSSSTKDR</sequence>
<evidence type="ECO:0000313" key="1">
    <source>
        <dbReference type="EMBL" id="CAL1413130.1"/>
    </source>
</evidence>
<proteinExistence type="predicted"/>
<dbReference type="AlphaFoldDB" id="A0AAV2GQW0"/>